<protein>
    <submittedName>
        <fullName evidence="10">Nicotinamide mononucleotide transporter</fullName>
    </submittedName>
</protein>
<dbReference type="Pfam" id="PF04973">
    <property type="entry name" value="NMN_transporter"/>
    <property type="match status" value="1"/>
</dbReference>
<feature type="transmembrane region" description="Helical" evidence="9">
    <location>
        <begin position="36"/>
        <end position="65"/>
    </location>
</feature>
<comment type="caution">
    <text evidence="10">The sequence shown here is derived from an EMBL/GenBank/DDBJ whole genome shotgun (WGS) entry which is preliminary data.</text>
</comment>
<evidence type="ECO:0000256" key="1">
    <source>
        <dbReference type="ARBA" id="ARBA00004651"/>
    </source>
</evidence>
<keyword evidence="11" id="KW-1185">Reference proteome</keyword>
<evidence type="ECO:0000256" key="4">
    <source>
        <dbReference type="ARBA" id="ARBA00022475"/>
    </source>
</evidence>
<reference evidence="10 11" key="1">
    <citation type="submission" date="2021-04" db="EMBL/GenBank/DDBJ databases">
        <title>Ruania sp. nov., isolated from sandy soil of mangrove forest.</title>
        <authorList>
            <person name="Ge X."/>
            <person name="Huang R."/>
            <person name="Liu W."/>
        </authorList>
    </citation>
    <scope>NUCLEOTIDE SEQUENCE [LARGE SCALE GENOMIC DNA]</scope>
    <source>
        <strain evidence="10 11">N2-46</strain>
    </source>
</reference>
<evidence type="ECO:0000256" key="3">
    <source>
        <dbReference type="ARBA" id="ARBA00022448"/>
    </source>
</evidence>
<keyword evidence="4" id="KW-1003">Cell membrane</keyword>
<dbReference type="PANTHER" id="PTHR36122:SF2">
    <property type="entry name" value="NICOTINAMIDE RIBOSIDE TRANSPORTER PNUC"/>
    <property type="match status" value="1"/>
</dbReference>
<evidence type="ECO:0000256" key="8">
    <source>
        <dbReference type="SAM" id="MobiDB-lite"/>
    </source>
</evidence>
<feature type="region of interest" description="Disordered" evidence="8">
    <location>
        <begin position="195"/>
        <end position="215"/>
    </location>
</feature>
<gene>
    <name evidence="10" type="ORF">KCQ71_06030</name>
</gene>
<evidence type="ECO:0000256" key="6">
    <source>
        <dbReference type="ARBA" id="ARBA00022989"/>
    </source>
</evidence>
<keyword evidence="5 9" id="KW-0812">Transmembrane</keyword>
<dbReference type="PANTHER" id="PTHR36122">
    <property type="entry name" value="NICOTINAMIDE RIBOSIDE TRANSPORTER PNUC"/>
    <property type="match status" value="1"/>
</dbReference>
<dbReference type="EMBL" id="JAGSHT010000005">
    <property type="protein sequence ID" value="MBZ2195704.1"/>
    <property type="molecule type" value="Genomic_DNA"/>
</dbReference>
<evidence type="ECO:0000256" key="9">
    <source>
        <dbReference type="SAM" id="Phobius"/>
    </source>
</evidence>
<dbReference type="NCBIfam" id="TIGR01528">
    <property type="entry name" value="NMN_trans_PnuC"/>
    <property type="match status" value="1"/>
</dbReference>
<evidence type="ECO:0000313" key="11">
    <source>
        <dbReference type="Proteomes" id="UP000826651"/>
    </source>
</evidence>
<dbReference type="InterPro" id="IPR006419">
    <property type="entry name" value="NMN_transpt_PnuC"/>
</dbReference>
<keyword evidence="6 9" id="KW-1133">Transmembrane helix</keyword>
<keyword evidence="3" id="KW-0813">Transport</keyword>
<comment type="similarity">
    <text evidence="2">Belongs to the nicotinamide ribonucleoside (NR) uptake permease (TC 4.B.1) family.</text>
</comment>
<comment type="subcellular location">
    <subcellularLocation>
        <location evidence="1">Cell membrane</location>
        <topology evidence="1">Multi-pass membrane protein</topology>
    </subcellularLocation>
</comment>
<evidence type="ECO:0000256" key="5">
    <source>
        <dbReference type="ARBA" id="ARBA00022692"/>
    </source>
</evidence>
<evidence type="ECO:0000256" key="2">
    <source>
        <dbReference type="ARBA" id="ARBA00006669"/>
    </source>
</evidence>
<keyword evidence="7 9" id="KW-0472">Membrane</keyword>
<feature type="transmembrane region" description="Helical" evidence="9">
    <location>
        <begin position="6"/>
        <end position="24"/>
    </location>
</feature>
<proteinExistence type="inferred from homology"/>
<sequence>MDPTEVFGFVTGAICVWLAVRQNVWTFPIGLANNVAFLILFSSAGLYANAALQVLFAVVGALGWYWWTRRGPDGGALVVRRTPRWAWVAAVGVTAMLTVAGLFALSAWTDSAVPLWDSLTTSSSVVAQVMLGRKWLGNWTVWLVTDVILIGLYASQGLWLTAVLYVVYLAMCVVGMRQWRKALGGADAVGSVDGAERDADAADPDAVGPARVGRS</sequence>
<evidence type="ECO:0000256" key="7">
    <source>
        <dbReference type="ARBA" id="ARBA00023136"/>
    </source>
</evidence>
<name>A0ABS7S5T4_9MICO</name>
<dbReference type="Proteomes" id="UP000826651">
    <property type="component" value="Unassembled WGS sequence"/>
</dbReference>
<feature type="transmembrane region" description="Helical" evidence="9">
    <location>
        <begin position="85"/>
        <end position="108"/>
    </location>
</feature>
<organism evidence="10 11">
    <name type="scientific">Occultella gossypii</name>
    <dbReference type="NCBI Taxonomy" id="2800820"/>
    <lineage>
        <taxon>Bacteria</taxon>
        <taxon>Bacillati</taxon>
        <taxon>Actinomycetota</taxon>
        <taxon>Actinomycetes</taxon>
        <taxon>Micrococcales</taxon>
        <taxon>Ruaniaceae</taxon>
        <taxon>Occultella</taxon>
    </lineage>
</organism>
<feature type="compositionally biased region" description="Low complexity" evidence="8">
    <location>
        <begin position="204"/>
        <end position="215"/>
    </location>
</feature>
<accession>A0ABS7S5T4</accession>
<evidence type="ECO:0000313" key="10">
    <source>
        <dbReference type="EMBL" id="MBZ2195704.1"/>
    </source>
</evidence>
<dbReference type="RefSeq" id="WP_223403876.1">
    <property type="nucleotide sequence ID" value="NZ_JAGSHT010000005.1"/>
</dbReference>